<dbReference type="AlphaFoldDB" id="A0A5B9D8E1"/>
<dbReference type="InterPro" id="IPR051258">
    <property type="entry name" value="Diverse_Substrate_Transporter"/>
</dbReference>
<evidence type="ECO:0000256" key="6">
    <source>
        <dbReference type="SAM" id="Phobius"/>
    </source>
</evidence>
<dbReference type="GO" id="GO:0005886">
    <property type="term" value="C:plasma membrane"/>
    <property type="evidence" value="ECO:0007669"/>
    <property type="project" value="UniProtKB-SubCell"/>
</dbReference>
<feature type="transmembrane region" description="Helical" evidence="6">
    <location>
        <begin position="122"/>
        <end position="139"/>
    </location>
</feature>
<dbReference type="SUPFAM" id="SSF103481">
    <property type="entry name" value="Multidrug resistance efflux transporter EmrE"/>
    <property type="match status" value="2"/>
</dbReference>
<reference evidence="8 9" key="2">
    <citation type="journal article" date="2024" name="Int. J. Syst. Evol. Microbiol.">
        <title>Promethearchaeum syntrophicum gen. nov., sp. nov., an anaerobic, obligately syntrophic archaeon, the first isolate of the lineage 'Asgard' archaea, and proposal of the new archaeal phylum Promethearchaeota phyl. nov. and kingdom Promethearchaeati regn. nov.</title>
        <authorList>
            <person name="Imachi H."/>
            <person name="Nobu M.K."/>
            <person name="Kato S."/>
            <person name="Takaki Y."/>
            <person name="Miyazaki M."/>
            <person name="Miyata M."/>
            <person name="Ogawara M."/>
            <person name="Saito Y."/>
            <person name="Sakai S."/>
            <person name="Tahara Y.O."/>
            <person name="Takano Y."/>
            <person name="Tasumi E."/>
            <person name="Uematsu K."/>
            <person name="Yoshimura T."/>
            <person name="Itoh T."/>
            <person name="Ohkuma M."/>
            <person name="Takai K."/>
        </authorList>
    </citation>
    <scope>NUCLEOTIDE SEQUENCE [LARGE SCALE GENOMIC DNA]</scope>
    <source>
        <strain evidence="8 9">MK-D1</strain>
    </source>
</reference>
<keyword evidence="4 6" id="KW-1133">Transmembrane helix</keyword>
<dbReference type="RefSeq" id="WP_147662424.1">
    <property type="nucleotide sequence ID" value="NZ_CP042905.2"/>
</dbReference>
<dbReference type="EMBL" id="CP042905">
    <property type="protein sequence ID" value="QEE15518.1"/>
    <property type="molecule type" value="Genomic_DNA"/>
</dbReference>
<feature type="transmembrane region" description="Helical" evidence="6">
    <location>
        <begin position="243"/>
        <end position="263"/>
    </location>
</feature>
<feature type="transmembrane region" description="Helical" evidence="6">
    <location>
        <begin position="269"/>
        <end position="288"/>
    </location>
</feature>
<dbReference type="Proteomes" id="UP000321408">
    <property type="component" value="Chromosome"/>
</dbReference>
<evidence type="ECO:0000259" key="7">
    <source>
        <dbReference type="Pfam" id="PF00892"/>
    </source>
</evidence>
<evidence type="ECO:0000313" key="9">
    <source>
        <dbReference type="Proteomes" id="UP000321408"/>
    </source>
</evidence>
<evidence type="ECO:0000256" key="5">
    <source>
        <dbReference type="ARBA" id="ARBA00023136"/>
    </source>
</evidence>
<organism evidence="8 9">
    <name type="scientific">Promethearchaeum syntrophicum</name>
    <dbReference type="NCBI Taxonomy" id="2594042"/>
    <lineage>
        <taxon>Archaea</taxon>
        <taxon>Promethearchaeati</taxon>
        <taxon>Promethearchaeota</taxon>
        <taxon>Promethearchaeia</taxon>
        <taxon>Promethearchaeales</taxon>
        <taxon>Promethearchaeaceae</taxon>
        <taxon>Promethearchaeum</taxon>
    </lineage>
</organism>
<keyword evidence="2" id="KW-1003">Cell membrane</keyword>
<keyword evidence="3 6" id="KW-0812">Transmembrane</keyword>
<evidence type="ECO:0000256" key="2">
    <source>
        <dbReference type="ARBA" id="ARBA00022475"/>
    </source>
</evidence>
<accession>A0A5B9D8E1</accession>
<feature type="transmembrane region" description="Helical" evidence="6">
    <location>
        <begin position="212"/>
        <end position="231"/>
    </location>
</feature>
<feature type="transmembrane region" description="Helical" evidence="6">
    <location>
        <begin position="67"/>
        <end position="85"/>
    </location>
</feature>
<protein>
    <submittedName>
        <fullName evidence="8">DMT family transporter</fullName>
    </submittedName>
</protein>
<evidence type="ECO:0000256" key="1">
    <source>
        <dbReference type="ARBA" id="ARBA00004651"/>
    </source>
</evidence>
<evidence type="ECO:0000256" key="3">
    <source>
        <dbReference type="ARBA" id="ARBA00022692"/>
    </source>
</evidence>
<dbReference type="InterPro" id="IPR037185">
    <property type="entry name" value="EmrE-like"/>
</dbReference>
<dbReference type="PANTHER" id="PTHR42920:SF5">
    <property type="entry name" value="EAMA DOMAIN-CONTAINING PROTEIN"/>
    <property type="match status" value="1"/>
</dbReference>
<dbReference type="GeneID" id="41329336"/>
<evidence type="ECO:0000313" key="8">
    <source>
        <dbReference type="EMBL" id="QEE15518.1"/>
    </source>
</evidence>
<sequence length="309" mass="35427">MNLKKNYFLAFIAIAMVPIFYGTFYPITKTLNENISIFWMIAFRMAFALIGFLPFVKKTTKINKKTLKLSLLLSSVFLIGVFVQTKGLQYTSAGKTGFIGGLFVILTPILSWIFYKTRFQKFLFFPILLVLAGFFIMFYEGSTIFFSFGIGEVYNLIGAVCIAFHIIFISKYLKEINIFTLTLIQIIINLIISVIIALFTELPFSFSIIQPLEWIMLIYLGIFTVTLTFILQVWGQKYIDETTTAIIISAEPIYATFFGWLFIKEIITWQTVIGGIIVFIGFILSIIIRNRGLKKIETKEISENSELEN</sequence>
<dbReference type="InterPro" id="IPR000620">
    <property type="entry name" value="EamA_dom"/>
</dbReference>
<dbReference type="PANTHER" id="PTHR42920">
    <property type="entry name" value="OS03G0707200 PROTEIN-RELATED"/>
    <property type="match status" value="1"/>
</dbReference>
<keyword evidence="5 6" id="KW-0472">Membrane</keyword>
<dbReference type="Pfam" id="PF00892">
    <property type="entry name" value="EamA"/>
    <property type="match status" value="2"/>
</dbReference>
<feature type="transmembrane region" description="Helical" evidence="6">
    <location>
        <begin position="176"/>
        <end position="200"/>
    </location>
</feature>
<gene>
    <name evidence="8" type="ORF">DSAG12_01344</name>
</gene>
<feature type="transmembrane region" description="Helical" evidence="6">
    <location>
        <begin position="97"/>
        <end position="115"/>
    </location>
</feature>
<reference evidence="8 9" key="1">
    <citation type="journal article" date="2020" name="Nature">
        <title>Isolation of an archaeon at the prokaryote-eukaryote interface.</title>
        <authorList>
            <person name="Imachi H."/>
            <person name="Nobu M.K."/>
            <person name="Nakahara N."/>
            <person name="Morono Y."/>
            <person name="Ogawara M."/>
            <person name="Takaki Y."/>
            <person name="Takano Y."/>
            <person name="Uematsu K."/>
            <person name="Ikuta T."/>
            <person name="Ito M."/>
            <person name="Matsui Y."/>
            <person name="Miyazaki M."/>
            <person name="Murata K."/>
            <person name="Saito Y."/>
            <person name="Sakai S."/>
            <person name="Song C."/>
            <person name="Tasumi E."/>
            <person name="Yamanaka Y."/>
            <person name="Yamaguchi T."/>
            <person name="Kamagata Y."/>
            <person name="Tamaki H."/>
            <person name="Takai K."/>
        </authorList>
    </citation>
    <scope>NUCLEOTIDE SEQUENCE [LARGE SCALE GENOMIC DNA]</scope>
    <source>
        <strain evidence="8 9">MK-D1</strain>
    </source>
</reference>
<evidence type="ECO:0000256" key="4">
    <source>
        <dbReference type="ARBA" id="ARBA00022989"/>
    </source>
</evidence>
<name>A0A5B9D8E1_9ARCH</name>
<feature type="transmembrane region" description="Helical" evidence="6">
    <location>
        <begin position="7"/>
        <end position="25"/>
    </location>
</feature>
<feature type="transmembrane region" description="Helical" evidence="6">
    <location>
        <begin position="145"/>
        <end position="169"/>
    </location>
</feature>
<proteinExistence type="predicted"/>
<comment type="subcellular location">
    <subcellularLocation>
        <location evidence="1">Cell membrane</location>
        <topology evidence="1">Multi-pass membrane protein</topology>
    </subcellularLocation>
</comment>
<keyword evidence="9" id="KW-1185">Reference proteome</keyword>
<dbReference type="KEGG" id="psyt:DSAG12_01344"/>
<feature type="domain" description="EamA" evidence="7">
    <location>
        <begin position="11"/>
        <end position="138"/>
    </location>
</feature>
<feature type="domain" description="EamA" evidence="7">
    <location>
        <begin position="150"/>
        <end position="286"/>
    </location>
</feature>
<feature type="transmembrane region" description="Helical" evidence="6">
    <location>
        <begin position="37"/>
        <end position="55"/>
    </location>
</feature>